<dbReference type="Proteomes" id="UP001439008">
    <property type="component" value="Unassembled WGS sequence"/>
</dbReference>
<dbReference type="EMBL" id="JBDODL010000069">
    <property type="protein sequence ID" value="MES1918483.1"/>
    <property type="molecule type" value="Genomic_DNA"/>
</dbReference>
<name>A0ABV2AFM6_9EUKA</name>
<organism evidence="2 3">
    <name type="scientific">Bonamia ostreae</name>
    <dbReference type="NCBI Taxonomy" id="126728"/>
    <lineage>
        <taxon>Eukaryota</taxon>
        <taxon>Sar</taxon>
        <taxon>Rhizaria</taxon>
        <taxon>Endomyxa</taxon>
        <taxon>Ascetosporea</taxon>
        <taxon>Haplosporida</taxon>
        <taxon>Bonamia</taxon>
    </lineage>
</organism>
<keyword evidence="3" id="KW-1185">Reference proteome</keyword>
<gene>
    <name evidence="2" type="ORF">MHBO_000448</name>
</gene>
<sequence length="50" mass="5598">MSLKNLGGEESDEADKGSDIEASGSEYYSEYEYEEEPAEETTEAGKGWLW</sequence>
<proteinExistence type="predicted"/>
<protein>
    <submittedName>
        <fullName evidence="2">Uncharacterized protein</fullName>
    </submittedName>
</protein>
<accession>A0ABV2AFM6</accession>
<evidence type="ECO:0000313" key="3">
    <source>
        <dbReference type="Proteomes" id="UP001439008"/>
    </source>
</evidence>
<feature type="region of interest" description="Disordered" evidence="1">
    <location>
        <begin position="1"/>
        <end position="50"/>
    </location>
</feature>
<evidence type="ECO:0000256" key="1">
    <source>
        <dbReference type="SAM" id="MobiDB-lite"/>
    </source>
</evidence>
<comment type="caution">
    <text evidence="2">The sequence shown here is derived from an EMBL/GenBank/DDBJ whole genome shotgun (WGS) entry which is preliminary data.</text>
</comment>
<evidence type="ECO:0000313" key="2">
    <source>
        <dbReference type="EMBL" id="MES1918483.1"/>
    </source>
</evidence>
<reference evidence="2 3" key="1">
    <citation type="journal article" date="2024" name="BMC Biol.">
        <title>Comparative genomics of Ascetosporea gives new insight into the evolutionary basis for animal parasitism in Rhizaria.</title>
        <authorList>
            <person name="Hiltunen Thoren M."/>
            <person name="Onut-Brannstrom I."/>
            <person name="Alfjorden A."/>
            <person name="Peckova H."/>
            <person name="Swords F."/>
            <person name="Hooper C."/>
            <person name="Holzer A.S."/>
            <person name="Bass D."/>
            <person name="Burki F."/>
        </authorList>
    </citation>
    <scope>NUCLEOTIDE SEQUENCE [LARGE SCALE GENOMIC DNA]</scope>
    <source>
        <strain evidence="2">20-A016</strain>
    </source>
</reference>
<feature type="compositionally biased region" description="Acidic residues" evidence="1">
    <location>
        <begin position="29"/>
        <end position="42"/>
    </location>
</feature>